<dbReference type="InterPro" id="IPR002475">
    <property type="entry name" value="Bcl2-like"/>
</dbReference>
<dbReference type="Gene3D" id="1.10.437.10">
    <property type="entry name" value="Blc2-like"/>
    <property type="match status" value="1"/>
</dbReference>
<dbReference type="GO" id="GO:0005741">
    <property type="term" value="C:mitochondrial outer membrane"/>
    <property type="evidence" value="ECO:0007669"/>
    <property type="project" value="TreeGrafter"/>
</dbReference>
<evidence type="ECO:0000313" key="5">
    <source>
        <dbReference type="EMBL" id="TTD92258.1"/>
    </source>
</evidence>
<dbReference type="AlphaFoldDB" id="A0A556VA72"/>
<evidence type="ECO:0000259" key="4">
    <source>
        <dbReference type="SMART" id="SM00337"/>
    </source>
</evidence>
<keyword evidence="2" id="KW-0053">Apoptosis</keyword>
<evidence type="ECO:0000256" key="1">
    <source>
        <dbReference type="ARBA" id="ARBA00009458"/>
    </source>
</evidence>
<dbReference type="GO" id="GO:0051400">
    <property type="term" value="F:BH domain binding"/>
    <property type="evidence" value="ECO:0007669"/>
    <property type="project" value="TreeGrafter"/>
</dbReference>
<dbReference type="SUPFAM" id="SSF56854">
    <property type="entry name" value="Bcl-2 inhibitors of programmed cell death"/>
    <property type="match status" value="1"/>
</dbReference>
<dbReference type="GO" id="GO:0001836">
    <property type="term" value="P:release of cytochrome c from mitochondria"/>
    <property type="evidence" value="ECO:0007669"/>
    <property type="project" value="TreeGrafter"/>
</dbReference>
<evidence type="ECO:0000256" key="2">
    <source>
        <dbReference type="ARBA" id="ARBA00022703"/>
    </source>
</evidence>
<dbReference type="PANTHER" id="PTHR11256">
    <property type="entry name" value="BCL-2 RELATED"/>
    <property type="match status" value="1"/>
</dbReference>
<evidence type="ECO:0000256" key="3">
    <source>
        <dbReference type="SAM" id="MobiDB-lite"/>
    </source>
</evidence>
<evidence type="ECO:0000313" key="6">
    <source>
        <dbReference type="Proteomes" id="UP000319801"/>
    </source>
</evidence>
<dbReference type="InterPro" id="IPR046371">
    <property type="entry name" value="Bcl-2_BH1-3"/>
</dbReference>
<sequence length="211" mass="23377">MSCWLRKETLVLAEDYIDFCIGIQRTPPSESAQAMRRLAKELELQHMPKFRSLSQRFLSTCGSTPEPSSCLRSVMIMLVEDGKLNWGRIVSLFTFAGVIAVEMFSRGDGVESVRRLSETIADYLGGEKSAWLLENGGWVGTCGNPGGGKYTDVMVPDRSCDADARVSLNSHLPKSDQRAKRILQISLRRADHAGVSGPLSREDSHRKANDE</sequence>
<dbReference type="Pfam" id="PF00452">
    <property type="entry name" value="Bcl-2"/>
    <property type="match status" value="1"/>
</dbReference>
<protein>
    <submittedName>
        <fullName evidence="5">Bcl-2-related protein A1</fullName>
    </submittedName>
</protein>
<reference evidence="5 6" key="1">
    <citation type="journal article" date="2019" name="Genome Biol. Evol.">
        <title>Whole-Genome Sequencing of the Giant Devil Catfish, Bagarius yarrelli.</title>
        <authorList>
            <person name="Jiang W."/>
            <person name="Lv Y."/>
            <person name="Cheng L."/>
            <person name="Yang K."/>
            <person name="Chao B."/>
            <person name="Wang X."/>
            <person name="Li Y."/>
            <person name="Pan X."/>
            <person name="You X."/>
            <person name="Zhang Y."/>
            <person name="Yang J."/>
            <person name="Li J."/>
            <person name="Zhang X."/>
            <person name="Liu S."/>
            <person name="Sun C."/>
            <person name="Yang J."/>
            <person name="Shi Q."/>
        </authorList>
    </citation>
    <scope>NUCLEOTIDE SEQUENCE [LARGE SCALE GENOMIC DNA]</scope>
    <source>
        <strain evidence="5">JWS20170419001</strain>
        <tissue evidence="5">Muscle</tissue>
    </source>
</reference>
<feature type="region of interest" description="Disordered" evidence="3">
    <location>
        <begin position="189"/>
        <end position="211"/>
    </location>
</feature>
<dbReference type="InterPro" id="IPR036834">
    <property type="entry name" value="Bcl-2-like_sf"/>
</dbReference>
<comment type="caution">
    <text evidence="5">The sequence shown here is derived from an EMBL/GenBank/DDBJ whole genome shotgun (WGS) entry which is preliminary data.</text>
</comment>
<dbReference type="GO" id="GO:0097192">
    <property type="term" value="P:extrinsic apoptotic signaling pathway in absence of ligand"/>
    <property type="evidence" value="ECO:0007669"/>
    <property type="project" value="TreeGrafter"/>
</dbReference>
<dbReference type="SMART" id="SM00337">
    <property type="entry name" value="BCL"/>
    <property type="match status" value="1"/>
</dbReference>
<dbReference type="CDD" id="cd06845">
    <property type="entry name" value="Bcl-2_like"/>
    <property type="match status" value="1"/>
</dbReference>
<accession>A0A556VA72</accession>
<comment type="similarity">
    <text evidence="1">Belongs to the Bcl-2 family.</text>
</comment>
<dbReference type="GO" id="GO:0008630">
    <property type="term" value="P:intrinsic apoptotic signaling pathway in response to DNA damage"/>
    <property type="evidence" value="ECO:0007669"/>
    <property type="project" value="TreeGrafter"/>
</dbReference>
<keyword evidence="6" id="KW-1185">Reference proteome</keyword>
<dbReference type="PROSITE" id="PS50062">
    <property type="entry name" value="BCL2_FAMILY"/>
    <property type="match status" value="1"/>
</dbReference>
<dbReference type="OrthoDB" id="8856583at2759"/>
<gene>
    <name evidence="5" type="ORF">Baya_14872</name>
</gene>
<dbReference type="PANTHER" id="PTHR11256:SF61">
    <property type="entry name" value="BCL2-LIKE 10"/>
    <property type="match status" value="1"/>
</dbReference>
<feature type="domain" description="Bcl-2 Bcl-2 homology region 1-3" evidence="4">
    <location>
        <begin position="35"/>
        <end position="138"/>
    </location>
</feature>
<organism evidence="5 6">
    <name type="scientific">Bagarius yarrelli</name>
    <name type="common">Goonch</name>
    <name type="synonym">Bagrus yarrelli</name>
    <dbReference type="NCBI Taxonomy" id="175774"/>
    <lineage>
        <taxon>Eukaryota</taxon>
        <taxon>Metazoa</taxon>
        <taxon>Chordata</taxon>
        <taxon>Craniata</taxon>
        <taxon>Vertebrata</taxon>
        <taxon>Euteleostomi</taxon>
        <taxon>Actinopterygii</taxon>
        <taxon>Neopterygii</taxon>
        <taxon>Teleostei</taxon>
        <taxon>Ostariophysi</taxon>
        <taxon>Siluriformes</taxon>
        <taxon>Sisoridae</taxon>
        <taxon>Sisorinae</taxon>
        <taxon>Bagarius</taxon>
    </lineage>
</organism>
<dbReference type="InterPro" id="IPR026298">
    <property type="entry name" value="Bcl-2_fam"/>
</dbReference>
<dbReference type="GO" id="GO:0042981">
    <property type="term" value="P:regulation of apoptotic process"/>
    <property type="evidence" value="ECO:0007669"/>
    <property type="project" value="InterPro"/>
</dbReference>
<dbReference type="Proteomes" id="UP000319801">
    <property type="component" value="Unassembled WGS sequence"/>
</dbReference>
<proteinExistence type="inferred from homology"/>
<feature type="compositionally biased region" description="Basic and acidic residues" evidence="3">
    <location>
        <begin position="200"/>
        <end position="211"/>
    </location>
</feature>
<dbReference type="PRINTS" id="PR01862">
    <property type="entry name" value="BCL2FAMILY"/>
</dbReference>
<dbReference type="EMBL" id="VCAZ01000185">
    <property type="protein sequence ID" value="TTD92258.1"/>
    <property type="molecule type" value="Genomic_DNA"/>
</dbReference>
<name>A0A556VA72_BAGYA</name>